<dbReference type="EMBL" id="CP014206">
    <property type="protein sequence ID" value="AMK10305.1"/>
    <property type="molecule type" value="Genomic_DNA"/>
</dbReference>
<accession>A0A126QLL5</accession>
<dbReference type="RefSeq" id="WP_066800518.1">
    <property type="nucleotide sequence ID" value="NZ_CP014206.1"/>
</dbReference>
<evidence type="ECO:0000313" key="3">
    <source>
        <dbReference type="EMBL" id="TDT81989.1"/>
    </source>
</evidence>
<sequence>MAIESLMQQGAAFVDALSLRHAATETTEKEAALEAKTPEQSDTVTISEEGRALAAVETSGESEKSDESDNSRLKLSAGQDTSEEDEIDQIISMLKQQIERLQEEIKELEQSDLPEKIKQTSIQDKQVMLMELNKQLANAMENKAKNIGQADGGGTRANGPGNSAATF</sequence>
<evidence type="ECO:0000313" key="5">
    <source>
        <dbReference type="Proteomes" id="UP000295506"/>
    </source>
</evidence>
<feature type="compositionally biased region" description="Basic and acidic residues" evidence="1">
    <location>
        <begin position="61"/>
        <end position="72"/>
    </location>
</feature>
<dbReference type="AlphaFoldDB" id="A0A126QLL5"/>
<gene>
    <name evidence="2" type="ORF">AWY79_03815</name>
    <name evidence="3" type="ORF">EDC59_1188</name>
</gene>
<dbReference type="Proteomes" id="UP000295506">
    <property type="component" value="Unassembled WGS sequence"/>
</dbReference>
<reference evidence="2 4" key="1">
    <citation type="journal article" date="2016" name="Front. Microbiol.">
        <title>Genome Sequence of the Piezophilic, Mesophilic Sulfate-Reducing Bacterium Desulfovibrio indicus J2T.</title>
        <authorList>
            <person name="Cao J."/>
            <person name="Maignien L."/>
            <person name="Shao Z."/>
            <person name="Alain K."/>
            <person name="Jebbar M."/>
        </authorList>
    </citation>
    <scope>NUCLEOTIDE SEQUENCE [LARGE SCALE GENOMIC DNA]</scope>
    <source>
        <strain evidence="2 4">J2</strain>
    </source>
</reference>
<organism evidence="3 5">
    <name type="scientific">Pseudodesulfovibrio indicus</name>
    <dbReference type="NCBI Taxonomy" id="1716143"/>
    <lineage>
        <taxon>Bacteria</taxon>
        <taxon>Pseudomonadati</taxon>
        <taxon>Thermodesulfobacteriota</taxon>
        <taxon>Desulfovibrionia</taxon>
        <taxon>Desulfovibrionales</taxon>
        <taxon>Desulfovibrionaceae</taxon>
    </lineage>
</organism>
<dbReference type="Proteomes" id="UP000055611">
    <property type="component" value="Chromosome"/>
</dbReference>
<reference evidence="3 5" key="2">
    <citation type="submission" date="2019-03" db="EMBL/GenBank/DDBJ databases">
        <title>Genomic Encyclopedia of Type Strains, Phase IV (KMG-IV): sequencing the most valuable type-strain genomes for metagenomic binning, comparative biology and taxonomic classification.</title>
        <authorList>
            <person name="Goeker M."/>
        </authorList>
    </citation>
    <scope>NUCLEOTIDE SEQUENCE [LARGE SCALE GENOMIC DNA]</scope>
    <source>
        <strain evidence="3 5">DSM 101483</strain>
    </source>
</reference>
<evidence type="ECO:0000313" key="2">
    <source>
        <dbReference type="EMBL" id="AMK10305.1"/>
    </source>
</evidence>
<evidence type="ECO:0000256" key="1">
    <source>
        <dbReference type="SAM" id="MobiDB-lite"/>
    </source>
</evidence>
<evidence type="ECO:0000313" key="4">
    <source>
        <dbReference type="Proteomes" id="UP000055611"/>
    </source>
</evidence>
<feature type="compositionally biased region" description="Basic and acidic residues" evidence="1">
    <location>
        <begin position="25"/>
        <end position="39"/>
    </location>
</feature>
<feature type="region of interest" description="Disordered" evidence="1">
    <location>
        <begin position="146"/>
        <end position="167"/>
    </location>
</feature>
<proteinExistence type="predicted"/>
<dbReference type="KEGG" id="dej:AWY79_03815"/>
<keyword evidence="4" id="KW-1185">Reference proteome</keyword>
<protein>
    <submittedName>
        <fullName evidence="3">Uncharacterized protein</fullName>
    </submittedName>
</protein>
<dbReference type="EMBL" id="SOBK01000018">
    <property type="protein sequence ID" value="TDT81989.1"/>
    <property type="molecule type" value="Genomic_DNA"/>
</dbReference>
<feature type="region of interest" description="Disordered" evidence="1">
    <location>
        <begin position="25"/>
        <end position="85"/>
    </location>
</feature>
<name>A0A126QLL5_9BACT</name>